<dbReference type="AlphaFoldDB" id="A0A0G1WFS6"/>
<name>A0A0G1WFS6_9BACT</name>
<dbReference type="EMBL" id="LCPB01000018">
    <property type="protein sequence ID" value="KKU89178.1"/>
    <property type="molecule type" value="Genomic_DNA"/>
</dbReference>
<comment type="caution">
    <text evidence="2">The sequence shown here is derived from an EMBL/GenBank/DDBJ whole genome shotgun (WGS) entry which is preliminary data.</text>
</comment>
<organism evidence="2 3">
    <name type="scientific">Candidatus Wolfebacteria bacterium GW2011_GWA2_47_9b</name>
    <dbReference type="NCBI Taxonomy" id="1619005"/>
    <lineage>
        <taxon>Bacteria</taxon>
        <taxon>Candidatus Wolfeibacteriota</taxon>
    </lineage>
</organism>
<protein>
    <recommendedName>
        <fullName evidence="4">Membrane-bound metal-dependent hydrolase</fullName>
    </recommendedName>
</protein>
<evidence type="ECO:0008006" key="4">
    <source>
        <dbReference type="Google" id="ProtNLM"/>
    </source>
</evidence>
<keyword evidence="1" id="KW-0472">Membrane</keyword>
<keyword evidence="1" id="KW-0812">Transmembrane</keyword>
<feature type="transmembrane region" description="Helical" evidence="1">
    <location>
        <begin position="30"/>
        <end position="50"/>
    </location>
</feature>
<reference evidence="2 3" key="1">
    <citation type="journal article" date="2015" name="Nature">
        <title>rRNA introns, odd ribosomes, and small enigmatic genomes across a large radiation of phyla.</title>
        <authorList>
            <person name="Brown C.T."/>
            <person name="Hug L.A."/>
            <person name="Thomas B.C."/>
            <person name="Sharon I."/>
            <person name="Castelle C.J."/>
            <person name="Singh A."/>
            <person name="Wilkins M.J."/>
            <person name="Williams K.H."/>
            <person name="Banfield J.F."/>
        </authorList>
    </citation>
    <scope>NUCLEOTIDE SEQUENCE [LARGE SCALE GENOMIC DNA]</scope>
</reference>
<accession>A0A0G1WFS6</accession>
<sequence>MDIFSHGLWAAAGAHGINLKTKTRVSVWKTGLWGIFPDLFSFTAAFVWMWSTGTRFDARNAEPFGGNGQFITQLTETLYNISHSLIIFALVFGLVWLIFKRPIWEMLGWLVHVVIDVPTHSYQFFPTPVLWPISSWKFNGFSWGQPWFMALDIIALALVYGLIWRRYRINKHHGDH</sequence>
<keyword evidence="1" id="KW-1133">Transmembrane helix</keyword>
<evidence type="ECO:0000313" key="3">
    <source>
        <dbReference type="Proteomes" id="UP000033882"/>
    </source>
</evidence>
<proteinExistence type="predicted"/>
<feature type="transmembrane region" description="Helical" evidence="1">
    <location>
        <begin position="145"/>
        <end position="163"/>
    </location>
</feature>
<gene>
    <name evidence="2" type="ORF">UY19_C0018G0023</name>
</gene>
<dbReference type="Proteomes" id="UP000033882">
    <property type="component" value="Unassembled WGS sequence"/>
</dbReference>
<evidence type="ECO:0000313" key="2">
    <source>
        <dbReference type="EMBL" id="KKU89178.1"/>
    </source>
</evidence>
<evidence type="ECO:0000256" key="1">
    <source>
        <dbReference type="SAM" id="Phobius"/>
    </source>
</evidence>
<feature type="transmembrane region" description="Helical" evidence="1">
    <location>
        <begin position="81"/>
        <end position="99"/>
    </location>
</feature>